<evidence type="ECO:0000313" key="6">
    <source>
        <dbReference type="EMBL" id="MDQ0537270.1"/>
    </source>
</evidence>
<dbReference type="SUPFAM" id="SSF53850">
    <property type="entry name" value="Periplasmic binding protein-like II"/>
    <property type="match status" value="1"/>
</dbReference>
<dbReference type="Gene3D" id="1.10.10.10">
    <property type="entry name" value="Winged helix-like DNA-binding domain superfamily/Winged helix DNA-binding domain"/>
    <property type="match status" value="1"/>
</dbReference>
<keyword evidence="3 6" id="KW-0238">DNA-binding</keyword>
<evidence type="ECO:0000256" key="4">
    <source>
        <dbReference type="ARBA" id="ARBA00023163"/>
    </source>
</evidence>
<evidence type="ECO:0000256" key="2">
    <source>
        <dbReference type="ARBA" id="ARBA00023015"/>
    </source>
</evidence>
<protein>
    <submittedName>
        <fullName evidence="6">DNA-binding transcriptional LysR family regulator</fullName>
    </submittedName>
</protein>
<dbReference type="Pfam" id="PF03466">
    <property type="entry name" value="LysR_substrate"/>
    <property type="match status" value="1"/>
</dbReference>
<evidence type="ECO:0000256" key="1">
    <source>
        <dbReference type="ARBA" id="ARBA00009437"/>
    </source>
</evidence>
<dbReference type="Gene3D" id="3.40.190.290">
    <property type="match status" value="1"/>
</dbReference>
<gene>
    <name evidence="6" type="ORF">QO018_006172</name>
</gene>
<accession>A0ABU0MUY5</accession>
<dbReference type="PANTHER" id="PTHR30126">
    <property type="entry name" value="HTH-TYPE TRANSCRIPTIONAL REGULATOR"/>
    <property type="match status" value="1"/>
</dbReference>
<dbReference type="EMBL" id="JAUSVU010000042">
    <property type="protein sequence ID" value="MDQ0537270.1"/>
    <property type="molecule type" value="Genomic_DNA"/>
</dbReference>
<comment type="caution">
    <text evidence="6">The sequence shown here is derived from an EMBL/GenBank/DDBJ whole genome shotgun (WGS) entry which is preliminary data.</text>
</comment>
<dbReference type="InterPro" id="IPR036390">
    <property type="entry name" value="WH_DNA-bd_sf"/>
</dbReference>
<dbReference type="InterPro" id="IPR000847">
    <property type="entry name" value="LysR_HTH_N"/>
</dbReference>
<keyword evidence="7" id="KW-1185">Reference proteome</keyword>
<dbReference type="Proteomes" id="UP001244552">
    <property type="component" value="Unassembled WGS sequence"/>
</dbReference>
<comment type="similarity">
    <text evidence="1">Belongs to the LysR transcriptional regulatory family.</text>
</comment>
<keyword evidence="2" id="KW-0805">Transcription regulation</keyword>
<feature type="domain" description="HTH lysR-type" evidence="5">
    <location>
        <begin position="14"/>
        <end position="71"/>
    </location>
</feature>
<dbReference type="GO" id="GO:0003677">
    <property type="term" value="F:DNA binding"/>
    <property type="evidence" value="ECO:0007669"/>
    <property type="project" value="UniProtKB-KW"/>
</dbReference>
<evidence type="ECO:0000256" key="3">
    <source>
        <dbReference type="ARBA" id="ARBA00023125"/>
    </source>
</evidence>
<dbReference type="PANTHER" id="PTHR30126:SF80">
    <property type="entry name" value="TRANSCRIPTIONAL REGULATOR-RELATED"/>
    <property type="match status" value="1"/>
</dbReference>
<reference evidence="6 7" key="1">
    <citation type="submission" date="2023-07" db="EMBL/GenBank/DDBJ databases">
        <title>Genomic Encyclopedia of Type Strains, Phase IV (KMG-IV): sequencing the most valuable type-strain genomes for metagenomic binning, comparative biology and taxonomic classification.</title>
        <authorList>
            <person name="Goeker M."/>
        </authorList>
    </citation>
    <scope>NUCLEOTIDE SEQUENCE [LARGE SCALE GENOMIC DNA]</scope>
    <source>
        <strain evidence="6 7">DSM 19922</strain>
    </source>
</reference>
<keyword evidence="4" id="KW-0804">Transcription</keyword>
<dbReference type="Pfam" id="PF00126">
    <property type="entry name" value="HTH_1"/>
    <property type="match status" value="1"/>
</dbReference>
<dbReference type="InterPro" id="IPR036388">
    <property type="entry name" value="WH-like_DNA-bd_sf"/>
</dbReference>
<evidence type="ECO:0000313" key="7">
    <source>
        <dbReference type="Proteomes" id="UP001244552"/>
    </source>
</evidence>
<dbReference type="PROSITE" id="PS50931">
    <property type="entry name" value="HTH_LYSR"/>
    <property type="match status" value="1"/>
</dbReference>
<proteinExistence type="inferred from homology"/>
<dbReference type="RefSeq" id="WP_209990985.1">
    <property type="nucleotide sequence ID" value="NZ_JAGINO010000039.1"/>
</dbReference>
<name>A0ABU0MUY5_9PROT</name>
<dbReference type="SUPFAM" id="SSF46785">
    <property type="entry name" value="Winged helix' DNA-binding domain"/>
    <property type="match status" value="1"/>
</dbReference>
<evidence type="ECO:0000259" key="5">
    <source>
        <dbReference type="PROSITE" id="PS50931"/>
    </source>
</evidence>
<organism evidence="6 7">
    <name type="scientific">Azospirillum picis</name>
    <dbReference type="NCBI Taxonomy" id="488438"/>
    <lineage>
        <taxon>Bacteria</taxon>
        <taxon>Pseudomonadati</taxon>
        <taxon>Pseudomonadota</taxon>
        <taxon>Alphaproteobacteria</taxon>
        <taxon>Rhodospirillales</taxon>
        <taxon>Azospirillaceae</taxon>
        <taxon>Azospirillum</taxon>
    </lineage>
</organism>
<dbReference type="InterPro" id="IPR005119">
    <property type="entry name" value="LysR_subst-bd"/>
</dbReference>
<sequence length="323" mass="33948">MIHRMVVCLMPLGPSSKQLFYFMAVLRTGSVRAAAEECNVEPSVISRQVANLEAELGVPLLQRRGRGVVPTDAARLVLDYCRERGAGDDALRMRLAELEGLKRGHLRIMVGDGLVDAFMDTVLLAFCRHHPGIEVAVEVGGASDAVRAVAEDHCHFGLAFSPPASAAVRVVRQRPQPVRAVMAPGHAAAALPAPLSLPALASHACALAAPGTGLRALVQTATDAEGIELRPCFVANTVAPLKRFALAGLGVTFLSAHAVAPELAALQLVAVPIANPILETSRACLIVREGRALPPAGSRLIQLFDDAGFFQNPAAGGKGNDRL</sequence>